<keyword evidence="2" id="KW-1185">Reference proteome</keyword>
<protein>
    <submittedName>
        <fullName evidence="1">Uncharacterized protein</fullName>
    </submittedName>
</protein>
<evidence type="ECO:0000313" key="1">
    <source>
        <dbReference type="EMBL" id="QNN66567.1"/>
    </source>
</evidence>
<dbReference type="Proteomes" id="UP000515971">
    <property type="component" value="Chromosome"/>
</dbReference>
<organism evidence="1 2">
    <name type="scientific">Sphingomonas lutea</name>
    <dbReference type="NCBI Taxonomy" id="1045317"/>
    <lineage>
        <taxon>Bacteria</taxon>
        <taxon>Pseudomonadati</taxon>
        <taxon>Pseudomonadota</taxon>
        <taxon>Alphaproteobacteria</taxon>
        <taxon>Sphingomonadales</taxon>
        <taxon>Sphingomonadaceae</taxon>
        <taxon>Sphingomonas</taxon>
    </lineage>
</organism>
<reference evidence="1 2" key="1">
    <citation type="submission" date="2020-08" db="EMBL/GenBank/DDBJ databases">
        <title>Genome sequence of Sphingomonas lutea KCTC 23642T.</title>
        <authorList>
            <person name="Hyun D.-W."/>
            <person name="Bae J.-W."/>
        </authorList>
    </citation>
    <scope>NUCLEOTIDE SEQUENCE [LARGE SCALE GENOMIC DNA]</scope>
    <source>
        <strain evidence="1 2">KCTC 23642</strain>
    </source>
</reference>
<name>A0A7G9SFE2_9SPHN</name>
<evidence type="ECO:0000313" key="2">
    <source>
        <dbReference type="Proteomes" id="UP000515971"/>
    </source>
</evidence>
<sequence>MPALSALFAAAAQPLAPAPARLAPWTTALRAQQPEGAFAAVYKVGDEHLVFLAAQHANRTGSPTFKLIADAFAHFRFDTVIAEGFPTARGPNPARTLQYVADNGPRADGFVEAGELYPTAIGAQAQGAKLWGGEAHDLAVKARLVLSGVAVEDLLGFYALRNIPQWIREKKIHQAGDPRLRPLIDVALDRDRATLQLPATILPDFESWSAWYARINGRPIGADFVTEEAGPLADGKFGSNRIAAAISRERAAYLHELIVAHLNKRESVLVVFGASHLMIHRPALDAALGPPCYAGTDLRRGAGECL</sequence>
<dbReference type="KEGG" id="slut:H9L13_07550"/>
<accession>A0A7G9SFE2</accession>
<dbReference type="AlphaFoldDB" id="A0A7G9SFE2"/>
<dbReference type="RefSeq" id="WP_187537159.1">
    <property type="nucleotide sequence ID" value="NZ_CP060718.1"/>
</dbReference>
<gene>
    <name evidence="1" type="ORF">H9L13_07550</name>
</gene>
<proteinExistence type="predicted"/>
<dbReference type="EMBL" id="CP060718">
    <property type="protein sequence ID" value="QNN66567.1"/>
    <property type="molecule type" value="Genomic_DNA"/>
</dbReference>